<dbReference type="RefSeq" id="XP_003747705.1">
    <property type="nucleotide sequence ID" value="XM_003747657.2"/>
</dbReference>
<dbReference type="GO" id="GO:0045127">
    <property type="term" value="F:N-acetylglucosamine kinase activity"/>
    <property type="evidence" value="ECO:0007669"/>
    <property type="project" value="UniProtKB-EC"/>
</dbReference>
<protein>
    <recommendedName>
        <fullName evidence="3">N-acetyl-D-glucosamine kinase</fullName>
        <ecNumber evidence="2">2.7.1.59</ecNumber>
    </recommendedName>
    <alternativeName>
        <fullName evidence="4">GlcNAc kinase</fullName>
    </alternativeName>
</protein>
<evidence type="ECO:0000256" key="2">
    <source>
        <dbReference type="ARBA" id="ARBA00012122"/>
    </source>
</evidence>
<reference evidence="7" key="1">
    <citation type="submission" date="2025-08" db="UniProtKB">
        <authorList>
            <consortium name="RefSeq"/>
        </authorList>
    </citation>
    <scope>IDENTIFICATION</scope>
</reference>
<dbReference type="CDD" id="cd24078">
    <property type="entry name" value="ASKHA_NBD_NAGK_meta"/>
    <property type="match status" value="1"/>
</dbReference>
<dbReference type="EC" id="2.7.1.59" evidence="2"/>
<dbReference type="InterPro" id="IPR002731">
    <property type="entry name" value="ATPase_BadF"/>
</dbReference>
<dbReference type="KEGG" id="goe:100903288"/>
<dbReference type="Pfam" id="PF01869">
    <property type="entry name" value="BcrAD_BadFG"/>
    <property type="match status" value="1"/>
</dbReference>
<dbReference type="AlphaFoldDB" id="A0AAJ6W0B3"/>
<dbReference type="InterPro" id="IPR043129">
    <property type="entry name" value="ATPase_NBD"/>
</dbReference>
<name>A0AAJ6W0B3_9ACAR</name>
<sequence length="342" mass="36915">MQGFVGIEGGASVSKSVLVKDDGSILAETDGPSLNHLLDGIDVVFERIKDHLRELRKKSSTVEETFKIISIGLCLSGCEDETANRKLEEEFLRRDPTLFGNVKVASDVVGSIRTVTPDGGLVLISGTGSNCFLLNPDGTSARCGGWGHLVGDEGSGFICSKRAIKIVLDNEDNFGTSIHDDRELRRIIFEHFDVDNTLKLLPYLYSNFKKSFIAQLAQKISQGARCGDALCKLLFKDLGIDLAKHVRAVSSAISKDFYGMPGGLPIVCVGSLFLSWDLMKEGFVETLGSDVPEYTCVRPTVSAAIGAAYHASSVAGSKIPVNFSENFEILHHYSAASSNGET</sequence>
<evidence type="ECO:0000256" key="3">
    <source>
        <dbReference type="ARBA" id="ARBA00014974"/>
    </source>
</evidence>
<accession>A0AAJ6W0B3</accession>
<evidence type="ECO:0000313" key="7">
    <source>
        <dbReference type="RefSeq" id="XP_003747705.1"/>
    </source>
</evidence>
<gene>
    <name evidence="7" type="primary">LOC100903288</name>
</gene>
<evidence type="ECO:0000259" key="5">
    <source>
        <dbReference type="Pfam" id="PF01869"/>
    </source>
</evidence>
<dbReference type="Gene3D" id="3.30.420.40">
    <property type="match status" value="1"/>
</dbReference>
<dbReference type="Proteomes" id="UP000694867">
    <property type="component" value="Unplaced"/>
</dbReference>
<dbReference type="PANTHER" id="PTHR12862">
    <property type="entry name" value="BADF TYPE ATPASE DOMAIN-CONTAINING PROTEIN"/>
    <property type="match status" value="1"/>
</dbReference>
<keyword evidence="7" id="KW-0418">Kinase</keyword>
<evidence type="ECO:0000256" key="4">
    <source>
        <dbReference type="ARBA" id="ARBA00031123"/>
    </source>
</evidence>
<keyword evidence="6" id="KW-1185">Reference proteome</keyword>
<feature type="domain" description="ATPase BadF/BadG/BcrA/BcrD type" evidence="5">
    <location>
        <begin position="5"/>
        <end position="309"/>
    </location>
</feature>
<keyword evidence="7" id="KW-0808">Transferase</keyword>
<comment type="similarity">
    <text evidence="1">Belongs to the eukaryotic-type N-acetylglucosamine kinase family.</text>
</comment>
<dbReference type="PANTHER" id="PTHR12862:SF0">
    <property type="entry name" value="N-ACETYL-D-GLUCOSAMINE KINASE"/>
    <property type="match status" value="1"/>
</dbReference>
<organism evidence="6 7">
    <name type="scientific">Galendromus occidentalis</name>
    <name type="common">western predatory mite</name>
    <dbReference type="NCBI Taxonomy" id="34638"/>
    <lineage>
        <taxon>Eukaryota</taxon>
        <taxon>Metazoa</taxon>
        <taxon>Ecdysozoa</taxon>
        <taxon>Arthropoda</taxon>
        <taxon>Chelicerata</taxon>
        <taxon>Arachnida</taxon>
        <taxon>Acari</taxon>
        <taxon>Parasitiformes</taxon>
        <taxon>Mesostigmata</taxon>
        <taxon>Gamasina</taxon>
        <taxon>Phytoseioidea</taxon>
        <taxon>Phytoseiidae</taxon>
        <taxon>Typhlodrominae</taxon>
        <taxon>Galendromus</taxon>
    </lineage>
</organism>
<dbReference type="GeneID" id="100903288"/>
<evidence type="ECO:0000256" key="1">
    <source>
        <dbReference type="ARBA" id="ARBA00006198"/>
    </source>
</evidence>
<dbReference type="SUPFAM" id="SSF53067">
    <property type="entry name" value="Actin-like ATPase domain"/>
    <property type="match status" value="2"/>
</dbReference>
<evidence type="ECO:0000313" key="6">
    <source>
        <dbReference type="Proteomes" id="UP000694867"/>
    </source>
</evidence>
<dbReference type="InterPro" id="IPR039758">
    <property type="entry name" value="NAGK-like"/>
</dbReference>
<proteinExistence type="inferred from homology"/>